<protein>
    <submittedName>
        <fullName evidence="2">Uncharacterized protein</fullName>
    </submittedName>
</protein>
<keyword evidence="1" id="KW-1185">Reference proteome</keyword>
<reference evidence="2" key="1">
    <citation type="submission" date="2022-11" db="UniProtKB">
        <authorList>
            <consortium name="WormBaseParasite"/>
        </authorList>
    </citation>
    <scope>IDENTIFICATION</scope>
</reference>
<name>A0A915DWI8_9BILA</name>
<dbReference type="AlphaFoldDB" id="A0A915DWI8"/>
<dbReference type="WBParaSite" id="jg23930">
    <property type="protein sequence ID" value="jg23930"/>
    <property type="gene ID" value="jg23930"/>
</dbReference>
<evidence type="ECO:0000313" key="1">
    <source>
        <dbReference type="Proteomes" id="UP000887574"/>
    </source>
</evidence>
<dbReference type="Proteomes" id="UP000887574">
    <property type="component" value="Unplaced"/>
</dbReference>
<proteinExistence type="predicted"/>
<organism evidence="1 2">
    <name type="scientific">Ditylenchus dipsaci</name>
    <dbReference type="NCBI Taxonomy" id="166011"/>
    <lineage>
        <taxon>Eukaryota</taxon>
        <taxon>Metazoa</taxon>
        <taxon>Ecdysozoa</taxon>
        <taxon>Nematoda</taxon>
        <taxon>Chromadorea</taxon>
        <taxon>Rhabditida</taxon>
        <taxon>Tylenchina</taxon>
        <taxon>Tylenchomorpha</taxon>
        <taxon>Sphaerularioidea</taxon>
        <taxon>Anguinidae</taxon>
        <taxon>Anguininae</taxon>
        <taxon>Ditylenchus</taxon>
    </lineage>
</organism>
<sequence length="383" mass="44091">MIRPYQSIQPAFPCGRPVPSTHIPVDIPFDGFNHFHEKQCKKNSRPLIYNRRGSVYSSKLFTPPLAFYERLEWLLRRCEVTSLVLCKFTFTNLFVEKFREFMPQPFRVKQLLLHCCKLSYVNTYSFQEFVGEMVLAKQYYMENLRFCLPNHVNGNLLKKPGIQRAQVVYIGRCLSRYNTDINYNLDDEIFLTFIRNILAGTPEKDITESKNKMFFGVAQSRITQEAITQYNKIYLHASPKQKILLYDHLLFDTERFLSEELEEMARNGEFMDPGALDGNPLPPAQPLPHPPIAQANPLMPLEAEDKVIAPISLSDADQTVEDVLIMQCNEVPLTVSDVAKETAKTQISSNSNSMCSMVGRRKWIPLFLLTFRNARLSQSSQAV</sequence>
<accession>A0A915DWI8</accession>
<evidence type="ECO:0000313" key="2">
    <source>
        <dbReference type="WBParaSite" id="jg23930"/>
    </source>
</evidence>